<keyword evidence="2" id="KW-0812">Transmembrane</keyword>
<accession>A0AAE0BEA4</accession>
<evidence type="ECO:0000313" key="3">
    <source>
        <dbReference type="EMBL" id="KAK3235033.1"/>
    </source>
</evidence>
<evidence type="ECO:0000313" key="4">
    <source>
        <dbReference type="Proteomes" id="UP001190700"/>
    </source>
</evidence>
<keyword evidence="2" id="KW-1133">Transmembrane helix</keyword>
<dbReference type="Proteomes" id="UP001190700">
    <property type="component" value="Unassembled WGS sequence"/>
</dbReference>
<organism evidence="3 4">
    <name type="scientific">Cymbomonas tetramitiformis</name>
    <dbReference type="NCBI Taxonomy" id="36881"/>
    <lineage>
        <taxon>Eukaryota</taxon>
        <taxon>Viridiplantae</taxon>
        <taxon>Chlorophyta</taxon>
        <taxon>Pyramimonadophyceae</taxon>
        <taxon>Pyramimonadales</taxon>
        <taxon>Pyramimonadaceae</taxon>
        <taxon>Cymbomonas</taxon>
    </lineage>
</organism>
<keyword evidence="2" id="KW-0472">Membrane</keyword>
<proteinExistence type="predicted"/>
<feature type="region of interest" description="Disordered" evidence="1">
    <location>
        <begin position="125"/>
        <end position="192"/>
    </location>
</feature>
<reference evidence="3 4" key="1">
    <citation type="journal article" date="2015" name="Genome Biol. Evol.">
        <title>Comparative Genomics of a Bacterivorous Green Alga Reveals Evolutionary Causalities and Consequences of Phago-Mixotrophic Mode of Nutrition.</title>
        <authorList>
            <person name="Burns J.A."/>
            <person name="Paasch A."/>
            <person name="Narechania A."/>
            <person name="Kim E."/>
        </authorList>
    </citation>
    <scope>NUCLEOTIDE SEQUENCE [LARGE SCALE GENOMIC DNA]</scope>
    <source>
        <strain evidence="3 4">PLY_AMNH</strain>
    </source>
</reference>
<keyword evidence="4" id="KW-1185">Reference proteome</keyword>
<feature type="transmembrane region" description="Helical" evidence="2">
    <location>
        <begin position="277"/>
        <end position="294"/>
    </location>
</feature>
<dbReference type="AlphaFoldDB" id="A0AAE0BEA4"/>
<feature type="compositionally biased region" description="Acidic residues" evidence="1">
    <location>
        <begin position="168"/>
        <end position="177"/>
    </location>
</feature>
<comment type="caution">
    <text evidence="3">The sequence shown here is derived from an EMBL/GenBank/DDBJ whole genome shotgun (WGS) entry which is preliminary data.</text>
</comment>
<evidence type="ECO:0000256" key="1">
    <source>
        <dbReference type="SAM" id="MobiDB-lite"/>
    </source>
</evidence>
<sequence>MDIRVSRPGGDYEEGAAEWRLDAKKGLVLEAKAKHCRSFNEWDENFTLLACKAPEDARDLLLQFRKWMRLMSFDYAWDHLRKFYDHLCVRMEKEASTTFELVSYTAHWEMYKRDKGIKEKCYGGGGGGSGSSWNAVGTGSRYSKKPRVSDPEQPDASVVKPDKPEGEIVVEPEEEREDGVMMASGDREPEPAEALKDWPDVAFLVREELLEELAVAVERYQDGAYAESTQRSYDTGVKAFLTFCGVRRQWDRPAKPVMPIMLRDLARMAEFADMESITGLALWAAILVGFYGLFRKDNLTAGKSQAWNARALVAGLKSLAVQVGLDPARVSDERTIPMGNL</sequence>
<protein>
    <recommendedName>
        <fullName evidence="5">Core-binding (CB) domain-containing protein</fullName>
    </recommendedName>
</protein>
<evidence type="ECO:0008006" key="5">
    <source>
        <dbReference type="Google" id="ProtNLM"/>
    </source>
</evidence>
<dbReference type="EMBL" id="LGRX02035386">
    <property type="protein sequence ID" value="KAK3235033.1"/>
    <property type="molecule type" value="Genomic_DNA"/>
</dbReference>
<gene>
    <name evidence="3" type="ORF">CYMTET_54754</name>
</gene>
<name>A0AAE0BEA4_9CHLO</name>
<evidence type="ECO:0000256" key="2">
    <source>
        <dbReference type="SAM" id="Phobius"/>
    </source>
</evidence>